<keyword evidence="2" id="KW-0472">Membrane</keyword>
<keyword evidence="2" id="KW-0812">Transmembrane</keyword>
<evidence type="ECO:0000256" key="1">
    <source>
        <dbReference type="SAM" id="MobiDB-lite"/>
    </source>
</evidence>
<dbReference type="AlphaFoldDB" id="A0A160PDH7"/>
<feature type="transmembrane region" description="Helical" evidence="2">
    <location>
        <begin position="12"/>
        <end position="30"/>
    </location>
</feature>
<keyword evidence="2" id="KW-1133">Transmembrane helix</keyword>
<name>A0A160PDH7_9HYPH</name>
<dbReference type="AntiFam" id="ANF00221">
    <property type="entry name" value="Shadow ORF (opposite ureE)"/>
</dbReference>
<protein>
    <submittedName>
        <fullName evidence="3">Uncharacterized protein</fullName>
    </submittedName>
</protein>
<reference evidence="3 4" key="1">
    <citation type="journal article" date="2016" name="Genome Announc.">
        <title>Complete Genome Sequence of Methylobacterium populi P-1M, Isolated from Pink-Pigmented Household Biofilm.</title>
        <authorList>
            <person name="Morohoshi T."/>
            <person name="Ikeda T."/>
        </authorList>
    </citation>
    <scope>NUCLEOTIDE SEQUENCE [LARGE SCALE GENOMIC DNA]</scope>
    <source>
        <strain evidence="3 4">P-1M</strain>
    </source>
</reference>
<accession>A0A160PDH7</accession>
<evidence type="ECO:0000313" key="4">
    <source>
        <dbReference type="Proteomes" id="UP000218288"/>
    </source>
</evidence>
<evidence type="ECO:0000256" key="2">
    <source>
        <dbReference type="SAM" id="Phobius"/>
    </source>
</evidence>
<feature type="region of interest" description="Disordered" evidence="1">
    <location>
        <begin position="203"/>
        <end position="235"/>
    </location>
</feature>
<evidence type="ECO:0000313" key="3">
    <source>
        <dbReference type="EMBL" id="BAU89581.1"/>
    </source>
</evidence>
<feature type="transmembrane region" description="Helical" evidence="2">
    <location>
        <begin position="37"/>
        <end position="60"/>
    </location>
</feature>
<proteinExistence type="predicted"/>
<dbReference type="EMBL" id="AP014809">
    <property type="protein sequence ID" value="BAU89581.1"/>
    <property type="molecule type" value="Genomic_DNA"/>
</dbReference>
<gene>
    <name evidence="3" type="ORF">MPPM_0976</name>
</gene>
<dbReference type="Proteomes" id="UP000218288">
    <property type="component" value="Chromosome"/>
</dbReference>
<feature type="transmembrane region" description="Helical" evidence="2">
    <location>
        <begin position="72"/>
        <end position="95"/>
    </location>
</feature>
<organism evidence="3 4">
    <name type="scientific">Methylorubrum populi</name>
    <dbReference type="NCBI Taxonomy" id="223967"/>
    <lineage>
        <taxon>Bacteria</taxon>
        <taxon>Pseudomonadati</taxon>
        <taxon>Pseudomonadota</taxon>
        <taxon>Alphaproteobacteria</taxon>
        <taxon>Hyphomicrobiales</taxon>
        <taxon>Methylobacteriaceae</taxon>
        <taxon>Methylorubrum</taxon>
    </lineage>
</organism>
<sequence>MLVGVPMPMPMPMLMVVTVAVLMVVLMVVLMGMLVAVVMLVAMIVTAASVSVVVTMPMIMTVDGPVPVIVMRVGFVIVVVMVVMAALAVVVGRLLRLERAVHRTRRTAGAADQFGGAGRYVENLRANLGGNVLAAELPGEAQQTGRIAGADFQQRFLGGAHAHEAPILELQRVAVFQARGAVQGEVDGQSARRGQVRVRPVPGGVVEGHRIDDEIGPDGGLADDQAGFGHGDPRS</sequence>